<name>A0A6N6RLE7_9FLAO</name>
<evidence type="ECO:0000259" key="4">
    <source>
        <dbReference type="Pfam" id="PF13336"/>
    </source>
</evidence>
<dbReference type="Gene3D" id="3.40.1080.20">
    <property type="entry name" value="Acetyl-CoA hydrolase/transferase C-terminal domain"/>
    <property type="match status" value="1"/>
</dbReference>
<organism evidence="5 6">
    <name type="scientific">Phaeocystidibacter luteus</name>
    <dbReference type="NCBI Taxonomy" id="911197"/>
    <lineage>
        <taxon>Bacteria</taxon>
        <taxon>Pseudomonadati</taxon>
        <taxon>Bacteroidota</taxon>
        <taxon>Flavobacteriia</taxon>
        <taxon>Flavobacteriales</taxon>
        <taxon>Phaeocystidibacteraceae</taxon>
        <taxon>Phaeocystidibacter</taxon>
    </lineage>
</organism>
<keyword evidence="2 5" id="KW-0808">Transferase</keyword>
<protein>
    <submittedName>
        <fullName evidence="5">Acetyl-CoA hydrolase/transferase family protein</fullName>
    </submittedName>
</protein>
<dbReference type="InterPro" id="IPR038460">
    <property type="entry name" value="AcetylCoA_hyd_C_sf"/>
</dbReference>
<dbReference type="Pfam" id="PF02550">
    <property type="entry name" value="AcetylCoA_hydro"/>
    <property type="match status" value="1"/>
</dbReference>
<dbReference type="Gene3D" id="3.30.750.70">
    <property type="entry name" value="4-hydroxybutyrate coenzyme like domains"/>
    <property type="match status" value="1"/>
</dbReference>
<dbReference type="GO" id="GO:0016787">
    <property type="term" value="F:hydrolase activity"/>
    <property type="evidence" value="ECO:0007669"/>
    <property type="project" value="UniProtKB-KW"/>
</dbReference>
<gene>
    <name evidence="5" type="ORF">F8C67_01290</name>
</gene>
<keyword evidence="5" id="KW-0378">Hydrolase</keyword>
<dbReference type="Proteomes" id="UP000468650">
    <property type="component" value="Unassembled WGS sequence"/>
</dbReference>
<proteinExistence type="inferred from homology"/>
<evidence type="ECO:0000256" key="2">
    <source>
        <dbReference type="ARBA" id="ARBA00022679"/>
    </source>
</evidence>
<feature type="domain" description="Acetyl-CoA hydrolase/transferase C-terminal" evidence="4">
    <location>
        <begin position="265"/>
        <end position="417"/>
    </location>
</feature>
<dbReference type="InterPro" id="IPR003702">
    <property type="entry name" value="ActCoA_hydro_N"/>
</dbReference>
<dbReference type="RefSeq" id="WP_151665976.1">
    <property type="nucleotide sequence ID" value="NZ_WBVO01000001.1"/>
</dbReference>
<dbReference type="InterPro" id="IPR037171">
    <property type="entry name" value="NagB/RpiA_transferase-like"/>
</dbReference>
<dbReference type="GO" id="GO:0008775">
    <property type="term" value="F:acetate CoA-transferase activity"/>
    <property type="evidence" value="ECO:0007669"/>
    <property type="project" value="InterPro"/>
</dbReference>
<sequence>MALFVSATDALQHVKPEQNIYIHTAAAAPQALVHALAERGSQLYGNKIYHLHTDGDAPYAEPEFAGIFDVYCLFIGANVRKAIWNGRAQFVPSFLSEVPGMFRKGIIPLDVALIQVSPPDAHGFCSLGVSIDATNAAWRMSKLVIAQINPKMPRSHGDGLIHLNDIDYAVEHEQDLPEHAPGVISAEEALIGENIAGMIENGSTLQMGIGSIPNAVLAKLGNHKDLGIHTEMFSDGIIPLVESGVINNSQKRIHPGKIVSGFAFGTRKLYDFIHDNPMVNMLDIAYVNDVSVIRKNPRVVAINSAIEVDVTGQVCADSIGTRFYSGVGGQMDFIRGASLSEGGKPIIALGSQTNKGLSKIVPQLKPGAGVVTTRAHVHYVVTEYGVADLYGKSIRERVDAMIKIAHPEHREQLEREAYELYHA</sequence>
<reference evidence="5 6" key="1">
    <citation type="submission" date="2019-09" db="EMBL/GenBank/DDBJ databases">
        <title>Genomes of family Cryomorphaceae.</title>
        <authorList>
            <person name="Bowman J.P."/>
        </authorList>
    </citation>
    <scope>NUCLEOTIDE SEQUENCE [LARGE SCALE GENOMIC DNA]</scope>
    <source>
        <strain evidence="5 6">LMG 25704</strain>
    </source>
</reference>
<dbReference type="OrthoDB" id="9801795at2"/>
<accession>A0A6N6RLE7</accession>
<evidence type="ECO:0000259" key="3">
    <source>
        <dbReference type="Pfam" id="PF02550"/>
    </source>
</evidence>
<comment type="similarity">
    <text evidence="1">Belongs to the acetyl-CoA hydrolase/transferase family.</text>
</comment>
<keyword evidence="6" id="KW-1185">Reference proteome</keyword>
<evidence type="ECO:0000313" key="6">
    <source>
        <dbReference type="Proteomes" id="UP000468650"/>
    </source>
</evidence>
<evidence type="ECO:0000313" key="5">
    <source>
        <dbReference type="EMBL" id="KAB2814396.1"/>
    </source>
</evidence>
<feature type="domain" description="Acetyl-CoA hydrolase/transferase N-terminal" evidence="3">
    <location>
        <begin position="10"/>
        <end position="174"/>
    </location>
</feature>
<dbReference type="Gene3D" id="3.40.1080.10">
    <property type="entry name" value="Glutaconate Coenzyme A-transferase"/>
    <property type="match status" value="1"/>
</dbReference>
<dbReference type="EMBL" id="WBVO01000001">
    <property type="protein sequence ID" value="KAB2814396.1"/>
    <property type="molecule type" value="Genomic_DNA"/>
</dbReference>
<dbReference type="AlphaFoldDB" id="A0A6N6RLE7"/>
<dbReference type="GO" id="GO:0006083">
    <property type="term" value="P:acetate metabolic process"/>
    <property type="evidence" value="ECO:0007669"/>
    <property type="project" value="InterPro"/>
</dbReference>
<dbReference type="InterPro" id="IPR046433">
    <property type="entry name" value="ActCoA_hydro"/>
</dbReference>
<comment type="caution">
    <text evidence="5">The sequence shown here is derived from an EMBL/GenBank/DDBJ whole genome shotgun (WGS) entry which is preliminary data.</text>
</comment>
<evidence type="ECO:0000256" key="1">
    <source>
        <dbReference type="ARBA" id="ARBA00009632"/>
    </source>
</evidence>
<dbReference type="Pfam" id="PF13336">
    <property type="entry name" value="AcetylCoA_hyd_C"/>
    <property type="match status" value="1"/>
</dbReference>
<dbReference type="PANTHER" id="PTHR21432">
    <property type="entry name" value="ACETYL-COA HYDROLASE-RELATED"/>
    <property type="match status" value="1"/>
</dbReference>
<dbReference type="InterPro" id="IPR026888">
    <property type="entry name" value="AcetylCoA_hyd_C"/>
</dbReference>
<dbReference type="SUPFAM" id="SSF100950">
    <property type="entry name" value="NagB/RpiA/CoA transferase-like"/>
    <property type="match status" value="2"/>
</dbReference>
<dbReference type="PANTHER" id="PTHR21432:SF20">
    <property type="entry name" value="ACETYL-COA HYDROLASE"/>
    <property type="match status" value="1"/>
</dbReference>